<evidence type="ECO:0000313" key="2">
    <source>
        <dbReference type="EMBL" id="MDR6903848.1"/>
    </source>
</evidence>
<dbReference type="RefSeq" id="WP_310235433.1">
    <property type="nucleotide sequence ID" value="NZ_JAVDUP010000010.1"/>
</dbReference>
<dbReference type="InterPro" id="IPR050266">
    <property type="entry name" value="AB_hydrolase_sf"/>
</dbReference>
<dbReference type="Gene3D" id="3.40.50.1820">
    <property type="entry name" value="alpha/beta hydrolase"/>
    <property type="match status" value="1"/>
</dbReference>
<reference evidence="2 3" key="1">
    <citation type="submission" date="2023-07" db="EMBL/GenBank/DDBJ databases">
        <title>Sorghum-associated microbial communities from plants grown in Nebraska, USA.</title>
        <authorList>
            <person name="Schachtman D."/>
        </authorList>
    </citation>
    <scope>NUCLEOTIDE SEQUENCE [LARGE SCALE GENOMIC DNA]</scope>
    <source>
        <strain evidence="2 3">3199</strain>
    </source>
</reference>
<dbReference type="Proteomes" id="UP001250791">
    <property type="component" value="Unassembled WGS sequence"/>
</dbReference>
<evidence type="ECO:0000313" key="3">
    <source>
        <dbReference type="Proteomes" id="UP001250791"/>
    </source>
</evidence>
<dbReference type="InterPro" id="IPR029058">
    <property type="entry name" value="AB_hydrolase_fold"/>
</dbReference>
<comment type="caution">
    <text evidence="2">The sequence shown here is derived from an EMBL/GenBank/DDBJ whole genome shotgun (WGS) entry which is preliminary data.</text>
</comment>
<feature type="domain" description="AB hydrolase-1" evidence="1">
    <location>
        <begin position="5"/>
        <end position="218"/>
    </location>
</feature>
<proteinExistence type="predicted"/>
<organism evidence="2 3">
    <name type="scientific">Rhizobium miluonense</name>
    <dbReference type="NCBI Taxonomy" id="411945"/>
    <lineage>
        <taxon>Bacteria</taxon>
        <taxon>Pseudomonadati</taxon>
        <taxon>Pseudomonadota</taxon>
        <taxon>Alphaproteobacteria</taxon>
        <taxon>Hyphomicrobiales</taxon>
        <taxon>Rhizobiaceae</taxon>
        <taxon>Rhizobium/Agrobacterium group</taxon>
        <taxon>Rhizobium</taxon>
    </lineage>
</organism>
<keyword evidence="3" id="KW-1185">Reference proteome</keyword>
<dbReference type="Pfam" id="PF12697">
    <property type="entry name" value="Abhydrolase_6"/>
    <property type="match status" value="1"/>
</dbReference>
<sequence length="230" mass="25022">MSPELLLLHALPLDGSMWAAQLDLLPKATYAPTLYGLGDRVEDWAAEALRLPTGNKLIVVGCSVGGSCALEVAALAPERVAGLILIGTKAARRLESRLHATYAERLQEMGLEVAWHEWWKPAFSATTSAAIIDEAESILMRQPLDDVIRGVRAFHTRQSRDDVLSTFPGPVHVVTGADDVLPGLATSSKQADLAQNGFLHVIPECGHYVPMERPEELNSILRKLIDQMAT</sequence>
<dbReference type="SUPFAM" id="SSF53474">
    <property type="entry name" value="alpha/beta-Hydrolases"/>
    <property type="match status" value="1"/>
</dbReference>
<dbReference type="PANTHER" id="PTHR43798">
    <property type="entry name" value="MONOACYLGLYCEROL LIPASE"/>
    <property type="match status" value="1"/>
</dbReference>
<accession>A0ABU1SY89</accession>
<protein>
    <submittedName>
        <fullName evidence="2">Pimeloyl-ACP methyl ester carboxylesterase</fullName>
    </submittedName>
</protein>
<dbReference type="InterPro" id="IPR000073">
    <property type="entry name" value="AB_hydrolase_1"/>
</dbReference>
<evidence type="ECO:0000259" key="1">
    <source>
        <dbReference type="Pfam" id="PF12697"/>
    </source>
</evidence>
<dbReference type="EMBL" id="JAVDUP010000010">
    <property type="protein sequence ID" value="MDR6903848.1"/>
    <property type="molecule type" value="Genomic_DNA"/>
</dbReference>
<gene>
    <name evidence="2" type="ORF">J2W52_005481</name>
</gene>
<name>A0ABU1SY89_9HYPH</name>